<dbReference type="InterPro" id="IPR050905">
    <property type="entry name" value="Plant_NBS-LRR"/>
</dbReference>
<proteinExistence type="inferred from homology"/>
<dbReference type="AlphaFoldDB" id="A0AAN8WHT8"/>
<evidence type="ECO:0000313" key="7">
    <source>
        <dbReference type="Proteomes" id="UP001370490"/>
    </source>
</evidence>
<evidence type="ECO:0000256" key="1">
    <source>
        <dbReference type="ARBA" id="ARBA00008894"/>
    </source>
</evidence>
<feature type="domain" description="NB-ARC" evidence="5">
    <location>
        <begin position="196"/>
        <end position="289"/>
    </location>
</feature>
<evidence type="ECO:0000259" key="5">
    <source>
        <dbReference type="Pfam" id="PF00931"/>
    </source>
</evidence>
<dbReference type="EMBL" id="JBAMMX010000001">
    <property type="protein sequence ID" value="KAK6946783.1"/>
    <property type="molecule type" value="Genomic_DNA"/>
</dbReference>
<protein>
    <submittedName>
        <fullName evidence="6">NB-ARC</fullName>
    </submittedName>
</protein>
<keyword evidence="7" id="KW-1185">Reference proteome</keyword>
<dbReference type="PANTHER" id="PTHR33463">
    <property type="entry name" value="NB-ARC DOMAIN-CONTAINING PROTEIN-RELATED"/>
    <property type="match status" value="1"/>
</dbReference>
<evidence type="ECO:0000256" key="4">
    <source>
        <dbReference type="SAM" id="MobiDB-lite"/>
    </source>
</evidence>
<dbReference type="InterPro" id="IPR032675">
    <property type="entry name" value="LRR_dom_sf"/>
</dbReference>
<sequence>MNGERKSALDRPHDRRQGTSRAGWLMPDRKIETESFRFLFADFECNVAFVMDLPWGSVSKPVEEMVHNSLNFNDKVQLLNKKLRDLNNRKWDLDSELEGQLRSGKKQKKEVEQWWKDVQDINVKVQSIQQEIDQQHILRSMITLGKSVAKAIEKVVELYEKSNTFGSLVIEESPSRKESLLTGMTIGEAAAGNLETIGKYLRDDSVKIIGIGGMEGIGKTTLVTKIYNEMLRNDKVFITVSRKPSIHALQCKIAKEIHLNLSDEDKKLHRAARLSAELKWKDYGIVLDDCKIPRDELIEYFIVEGLVGGRSWKAQLNGGKRFMVEAGMTLQDWDCECWEDVKKTSLMNNAIEEDSSSVPMRCQHISTLLLQRNWQLTKVSDSLLANLRGLCVLDLSYTRLERVSDPISNLENLTALLFRHCGKLCEVPSLEKLIGYKILPEGLFTKLSRLQVLSLLKFGKGFVVKGKEVGSLPKLEVLNCKFYDEHEYNNFICQSDGGRYLSKYQFEVGLTNFLYEGEYSKKVVVRPPCLEHDSKVLLPRDIECLRLFDLDVIENICDACWLMSEEDQNGCIPLRSLKALHLISLGSLYQTLYLRDLVKLKSLFLGFLHCHIHVITILGCPKLKRLPLQLHMQQLLANDASQSSSSTSSPPFFKHVFRANKNWWDSVEWNDLSSKSLLEPFVDLHG</sequence>
<dbReference type="Pfam" id="PF00931">
    <property type="entry name" value="NB-ARC"/>
    <property type="match status" value="1"/>
</dbReference>
<evidence type="ECO:0000256" key="3">
    <source>
        <dbReference type="SAM" id="Coils"/>
    </source>
</evidence>
<comment type="caution">
    <text evidence="6">The sequence shown here is derived from an EMBL/GenBank/DDBJ whole genome shotgun (WGS) entry which is preliminary data.</text>
</comment>
<organism evidence="6 7">
    <name type="scientific">Dillenia turbinata</name>
    <dbReference type="NCBI Taxonomy" id="194707"/>
    <lineage>
        <taxon>Eukaryota</taxon>
        <taxon>Viridiplantae</taxon>
        <taxon>Streptophyta</taxon>
        <taxon>Embryophyta</taxon>
        <taxon>Tracheophyta</taxon>
        <taxon>Spermatophyta</taxon>
        <taxon>Magnoliopsida</taxon>
        <taxon>eudicotyledons</taxon>
        <taxon>Gunneridae</taxon>
        <taxon>Pentapetalae</taxon>
        <taxon>Dilleniales</taxon>
        <taxon>Dilleniaceae</taxon>
        <taxon>Dillenia</taxon>
    </lineage>
</organism>
<dbReference type="PRINTS" id="PR00364">
    <property type="entry name" value="DISEASERSIST"/>
</dbReference>
<dbReference type="PANTHER" id="PTHR33463:SF187">
    <property type="entry name" value="AND NB-ARC DOMAIN DISEASE RESISTANCE PROTEIN, PUTATIVE-RELATED"/>
    <property type="match status" value="1"/>
</dbReference>
<dbReference type="Gene3D" id="3.40.50.300">
    <property type="entry name" value="P-loop containing nucleotide triphosphate hydrolases"/>
    <property type="match status" value="1"/>
</dbReference>
<comment type="similarity">
    <text evidence="1">Belongs to the disease resistance NB-LRR family.</text>
</comment>
<feature type="coiled-coil region" evidence="3">
    <location>
        <begin position="69"/>
        <end position="96"/>
    </location>
</feature>
<keyword evidence="2" id="KW-0611">Plant defense</keyword>
<keyword evidence="3" id="KW-0175">Coiled coil</keyword>
<dbReference type="Proteomes" id="UP001370490">
    <property type="component" value="Unassembled WGS sequence"/>
</dbReference>
<feature type="region of interest" description="Disordered" evidence="4">
    <location>
        <begin position="1"/>
        <end position="22"/>
    </location>
</feature>
<evidence type="ECO:0000313" key="6">
    <source>
        <dbReference type="EMBL" id="KAK6946783.1"/>
    </source>
</evidence>
<dbReference type="SUPFAM" id="SSF52540">
    <property type="entry name" value="P-loop containing nucleoside triphosphate hydrolases"/>
    <property type="match status" value="1"/>
</dbReference>
<name>A0AAN8WHT8_9MAGN</name>
<evidence type="ECO:0000256" key="2">
    <source>
        <dbReference type="ARBA" id="ARBA00022821"/>
    </source>
</evidence>
<feature type="compositionally biased region" description="Basic and acidic residues" evidence="4">
    <location>
        <begin position="1"/>
        <end position="17"/>
    </location>
</feature>
<dbReference type="GO" id="GO:0043531">
    <property type="term" value="F:ADP binding"/>
    <property type="evidence" value="ECO:0007669"/>
    <property type="project" value="InterPro"/>
</dbReference>
<dbReference type="Gene3D" id="3.80.10.10">
    <property type="entry name" value="Ribonuclease Inhibitor"/>
    <property type="match status" value="1"/>
</dbReference>
<reference evidence="6 7" key="1">
    <citation type="submission" date="2023-12" db="EMBL/GenBank/DDBJ databases">
        <title>A high-quality genome assembly for Dillenia turbinata (Dilleniales).</title>
        <authorList>
            <person name="Chanderbali A."/>
        </authorList>
    </citation>
    <scope>NUCLEOTIDE SEQUENCE [LARGE SCALE GENOMIC DNA]</scope>
    <source>
        <strain evidence="6">LSX21</strain>
        <tissue evidence="6">Leaf</tissue>
    </source>
</reference>
<dbReference type="InterPro" id="IPR002182">
    <property type="entry name" value="NB-ARC"/>
</dbReference>
<gene>
    <name evidence="6" type="ORF">RJ641_000256</name>
</gene>
<dbReference type="SUPFAM" id="SSF52058">
    <property type="entry name" value="L domain-like"/>
    <property type="match status" value="1"/>
</dbReference>
<dbReference type="InterPro" id="IPR027417">
    <property type="entry name" value="P-loop_NTPase"/>
</dbReference>
<accession>A0AAN8WHT8</accession>